<dbReference type="RefSeq" id="WP_251778758.1">
    <property type="nucleotide sequence ID" value="NZ_JAMKFE010000006.1"/>
</dbReference>
<dbReference type="InterPro" id="IPR015424">
    <property type="entry name" value="PyrdxlP-dep_Trfase"/>
</dbReference>
<reference evidence="13" key="1">
    <citation type="submission" date="2022-05" db="EMBL/GenBank/DDBJ databases">
        <title>Schlegelella sp. nov., isolated from mangrove soil.</title>
        <authorList>
            <person name="Liu Y."/>
            <person name="Ge X."/>
            <person name="Liu W."/>
        </authorList>
    </citation>
    <scope>NUCLEOTIDE SEQUENCE</scope>
    <source>
        <strain evidence="13">S2-27</strain>
    </source>
</reference>
<dbReference type="PIRSF" id="PIRSF005572">
    <property type="entry name" value="NifS"/>
    <property type="match status" value="1"/>
</dbReference>
<dbReference type="PANTHER" id="PTHR11601:SF34">
    <property type="entry name" value="CYSTEINE DESULFURASE"/>
    <property type="match status" value="1"/>
</dbReference>
<gene>
    <name evidence="10" type="primary">iscS</name>
    <name evidence="13" type="ORF">M8A51_12315</name>
</gene>
<dbReference type="InterPro" id="IPR015422">
    <property type="entry name" value="PyrdxlP-dep_Trfase_small"/>
</dbReference>
<comment type="function">
    <text evidence="10">Master enzyme that delivers sulfur to a number of partners involved in Fe-S cluster assembly, tRNA modification or cofactor biosynthesis. Catalyzes the removal of elemental sulfur atoms from cysteine to produce alanine. Functions as a sulfur delivery protein for Fe-S cluster synthesis onto IscU, an Fe-S scaffold assembly protein, as well as other S acceptor proteins.</text>
</comment>
<evidence type="ECO:0000313" key="13">
    <source>
        <dbReference type="EMBL" id="MCM5680314.1"/>
    </source>
</evidence>
<accession>A0ABT0YPQ3</accession>
<dbReference type="NCBIfam" id="NF010611">
    <property type="entry name" value="PRK14012.1"/>
    <property type="match status" value="1"/>
</dbReference>
<keyword evidence="6 10" id="KW-0663">Pyridoxal phosphate</keyword>
<sequence>MDMTPHFPIYMDYGATTPVDPRVVDAMIPWLREHFGNPASRSHAWGWEAEAAVEKAREQVAQLIGADPREIVWTSGATESNNLALKGAAHFYKSKGKHLVTVKTEHKAVLDTCRELERQGFEVTYLDVQEDGLLDLERFKAALRPDTILASVMFVNNEIGVVQDIPAIGALCRERGIIFHVDAAQATGKVEFDLSKLLVDLMSLASHKTYGPKGIGALYVRRKPRVRLEAQMHGGGHERGMRSGTLPTHQIVGMGEAFRIAREEMGTEAERIRMLQQRLLNGLKDIEQVFINGHLERRVPHNVNASFNFVEGESLIMGIKGIAVSSGSACTSASLEPSYVLRALGRSDELAHSSLRMTIGRFTTEEEIDYAVSTLKDRVSKLRELSPLWEMYKDGIDLSTIQWTAH</sequence>
<keyword evidence="5 10" id="KW-0479">Metal-binding</keyword>
<feature type="binding site" evidence="10">
    <location>
        <position position="185"/>
    </location>
    <ligand>
        <name>pyridoxal 5'-phosphate</name>
        <dbReference type="ChEBI" id="CHEBI:597326"/>
    </ligand>
</feature>
<name>A0ABT0YPQ3_9BURK</name>
<dbReference type="PROSITE" id="PS00595">
    <property type="entry name" value="AA_TRANSFER_CLASS_5"/>
    <property type="match status" value="1"/>
</dbReference>
<dbReference type="InterPro" id="IPR015421">
    <property type="entry name" value="PyrdxlP-dep_Trfase_major"/>
</dbReference>
<proteinExistence type="inferred from homology"/>
<keyword evidence="14" id="KW-1185">Reference proteome</keyword>
<evidence type="ECO:0000256" key="2">
    <source>
        <dbReference type="ARBA" id="ARBA00006490"/>
    </source>
</evidence>
<comment type="subunit">
    <text evidence="10">Homodimer. Forms a heterotetramer with IscU, interacts with other sulfur acceptors.</text>
</comment>
<feature type="active site" description="Cysteine persulfide intermediate" evidence="10">
    <location>
        <position position="330"/>
    </location>
</feature>
<evidence type="ECO:0000256" key="6">
    <source>
        <dbReference type="ARBA" id="ARBA00022898"/>
    </source>
</evidence>
<dbReference type="Pfam" id="PF00266">
    <property type="entry name" value="Aminotran_5"/>
    <property type="match status" value="1"/>
</dbReference>
<evidence type="ECO:0000256" key="8">
    <source>
        <dbReference type="ARBA" id="ARBA00023014"/>
    </source>
</evidence>
<dbReference type="InterPro" id="IPR016454">
    <property type="entry name" value="Cysteine_dSase"/>
</dbReference>
<dbReference type="InterPro" id="IPR000192">
    <property type="entry name" value="Aminotrans_V_dom"/>
</dbReference>
<keyword evidence="8 10" id="KW-0411">Iron-sulfur</keyword>
<dbReference type="EC" id="2.8.1.7" evidence="10"/>
<dbReference type="GO" id="GO:0031071">
    <property type="term" value="F:cysteine desulfurase activity"/>
    <property type="evidence" value="ECO:0007669"/>
    <property type="project" value="UniProtKB-EC"/>
</dbReference>
<dbReference type="InterPro" id="IPR010240">
    <property type="entry name" value="Cys_deSase_IscS"/>
</dbReference>
<keyword evidence="10" id="KW-0963">Cytoplasm</keyword>
<comment type="caution">
    <text evidence="13">The sequence shown here is derived from an EMBL/GenBank/DDBJ whole genome shotgun (WGS) entry which is preliminary data.</text>
</comment>
<dbReference type="EMBL" id="JAMKFE010000006">
    <property type="protein sequence ID" value="MCM5680314.1"/>
    <property type="molecule type" value="Genomic_DNA"/>
</dbReference>
<comment type="similarity">
    <text evidence="2 10">Belongs to the class-V pyridoxal-phosphate-dependent aminotransferase family. NifS/IscS subfamily.</text>
</comment>
<evidence type="ECO:0000256" key="10">
    <source>
        <dbReference type="HAMAP-Rule" id="MF_00331"/>
    </source>
</evidence>
<dbReference type="Gene3D" id="3.40.640.10">
    <property type="entry name" value="Type I PLP-dependent aspartate aminotransferase-like (Major domain)"/>
    <property type="match status" value="1"/>
</dbReference>
<dbReference type="NCBIfam" id="TIGR02006">
    <property type="entry name" value="IscS"/>
    <property type="match status" value="1"/>
</dbReference>
<evidence type="ECO:0000256" key="5">
    <source>
        <dbReference type="ARBA" id="ARBA00022723"/>
    </source>
</evidence>
<dbReference type="SUPFAM" id="SSF53383">
    <property type="entry name" value="PLP-dependent transferases"/>
    <property type="match status" value="1"/>
</dbReference>
<evidence type="ECO:0000313" key="14">
    <source>
        <dbReference type="Proteomes" id="UP001165541"/>
    </source>
</evidence>
<dbReference type="Proteomes" id="UP001165541">
    <property type="component" value="Unassembled WGS sequence"/>
</dbReference>
<dbReference type="Gene3D" id="3.90.1150.10">
    <property type="entry name" value="Aspartate Aminotransferase, domain 1"/>
    <property type="match status" value="1"/>
</dbReference>
<comment type="caution">
    <text evidence="10">Lacks conserved residue(s) required for the propagation of feature annotation.</text>
</comment>
<dbReference type="PANTHER" id="PTHR11601">
    <property type="entry name" value="CYSTEINE DESULFURYLASE FAMILY MEMBER"/>
    <property type="match status" value="1"/>
</dbReference>
<comment type="subcellular location">
    <subcellularLocation>
        <location evidence="10">Cytoplasm</location>
    </subcellularLocation>
</comment>
<dbReference type="InterPro" id="IPR020578">
    <property type="entry name" value="Aminotrans_V_PyrdxlP_BS"/>
</dbReference>
<feature type="domain" description="Aminotransferase class V" evidence="12">
    <location>
        <begin position="9"/>
        <end position="370"/>
    </location>
</feature>
<keyword evidence="3 10" id="KW-0808">Transferase</keyword>
<keyword evidence="4 10" id="KW-0001">2Fe-2S</keyword>
<evidence type="ECO:0000256" key="3">
    <source>
        <dbReference type="ARBA" id="ARBA00022679"/>
    </source>
</evidence>
<evidence type="ECO:0000259" key="12">
    <source>
        <dbReference type="Pfam" id="PF00266"/>
    </source>
</evidence>
<feature type="binding site" evidence="10">
    <location>
        <begin position="77"/>
        <end position="78"/>
    </location>
    <ligand>
        <name>pyridoxal 5'-phosphate</name>
        <dbReference type="ChEBI" id="CHEBI:597326"/>
    </ligand>
</feature>
<protein>
    <recommendedName>
        <fullName evidence="10">Cysteine desulfurase IscS</fullName>
        <ecNumber evidence="10">2.8.1.7</ecNumber>
    </recommendedName>
</protein>
<feature type="binding site" description="via persulfide group" evidence="10">
    <location>
        <position position="330"/>
    </location>
    <ligand>
        <name>[2Fe-2S] cluster</name>
        <dbReference type="ChEBI" id="CHEBI:190135"/>
        <note>ligand shared with IscU</note>
    </ligand>
</feature>
<evidence type="ECO:0000256" key="11">
    <source>
        <dbReference type="RuleBase" id="RU004504"/>
    </source>
</evidence>
<evidence type="ECO:0000256" key="7">
    <source>
        <dbReference type="ARBA" id="ARBA00023004"/>
    </source>
</evidence>
<evidence type="ECO:0000256" key="9">
    <source>
        <dbReference type="ARBA" id="ARBA00050776"/>
    </source>
</evidence>
<keyword evidence="7 10" id="KW-0408">Iron</keyword>
<comment type="catalytic activity">
    <reaction evidence="9 10">
        <text>(sulfur carrier)-H + L-cysteine = (sulfur carrier)-SH + L-alanine</text>
        <dbReference type="Rhea" id="RHEA:43892"/>
        <dbReference type="Rhea" id="RHEA-COMP:14737"/>
        <dbReference type="Rhea" id="RHEA-COMP:14739"/>
        <dbReference type="ChEBI" id="CHEBI:29917"/>
        <dbReference type="ChEBI" id="CHEBI:35235"/>
        <dbReference type="ChEBI" id="CHEBI:57972"/>
        <dbReference type="ChEBI" id="CHEBI:64428"/>
        <dbReference type="EC" id="2.8.1.7"/>
    </reaction>
</comment>
<feature type="binding site" evidence="10">
    <location>
        <position position="245"/>
    </location>
    <ligand>
        <name>pyridoxal 5'-phosphate</name>
        <dbReference type="ChEBI" id="CHEBI:597326"/>
    </ligand>
</feature>
<feature type="binding site" evidence="10">
    <location>
        <position position="157"/>
    </location>
    <ligand>
        <name>pyridoxal 5'-phosphate</name>
        <dbReference type="ChEBI" id="CHEBI:597326"/>
    </ligand>
</feature>
<dbReference type="HAMAP" id="MF_00331">
    <property type="entry name" value="Cys_desulf_IscS"/>
    <property type="match status" value="1"/>
</dbReference>
<organism evidence="13 14">
    <name type="scientific">Caldimonas mangrovi</name>
    <dbReference type="NCBI Taxonomy" id="2944811"/>
    <lineage>
        <taxon>Bacteria</taxon>
        <taxon>Pseudomonadati</taxon>
        <taxon>Pseudomonadota</taxon>
        <taxon>Betaproteobacteria</taxon>
        <taxon>Burkholderiales</taxon>
        <taxon>Sphaerotilaceae</taxon>
        <taxon>Caldimonas</taxon>
    </lineage>
</organism>
<evidence type="ECO:0000256" key="1">
    <source>
        <dbReference type="ARBA" id="ARBA00001933"/>
    </source>
</evidence>
<comment type="pathway">
    <text evidence="10">Cofactor biosynthesis; iron-sulfur cluster biosynthesis.</text>
</comment>
<evidence type="ECO:0000256" key="4">
    <source>
        <dbReference type="ARBA" id="ARBA00022714"/>
    </source>
</evidence>
<comment type="cofactor">
    <cofactor evidence="1 10 11">
        <name>pyridoxal 5'-phosphate</name>
        <dbReference type="ChEBI" id="CHEBI:597326"/>
    </cofactor>
</comment>
<feature type="modified residue" description="N6-(pyridoxal phosphate)lysine" evidence="10">
    <location>
        <position position="208"/>
    </location>
</feature>